<reference evidence="2" key="1">
    <citation type="journal article" date="2023" name="G3 (Bethesda)">
        <title>A reference genome for the long-term kleptoplast-retaining sea slug Elysia crispata morphotype clarki.</title>
        <authorList>
            <person name="Eastman K.E."/>
            <person name="Pendleton A.L."/>
            <person name="Shaikh M.A."/>
            <person name="Suttiyut T."/>
            <person name="Ogas R."/>
            <person name="Tomko P."/>
            <person name="Gavelis G."/>
            <person name="Widhalm J.R."/>
            <person name="Wisecaver J.H."/>
        </authorList>
    </citation>
    <scope>NUCLEOTIDE SEQUENCE</scope>
    <source>
        <strain evidence="2">ECLA1</strain>
    </source>
</reference>
<accession>A0AAE0YDL4</accession>
<feature type="compositionally biased region" description="Pro residues" evidence="1">
    <location>
        <begin position="82"/>
        <end position="97"/>
    </location>
</feature>
<gene>
    <name evidence="2" type="ORF">RRG08_017800</name>
</gene>
<feature type="region of interest" description="Disordered" evidence="1">
    <location>
        <begin position="141"/>
        <end position="160"/>
    </location>
</feature>
<dbReference type="AlphaFoldDB" id="A0AAE0YDL4"/>
<name>A0AAE0YDL4_9GAST</name>
<evidence type="ECO:0000256" key="1">
    <source>
        <dbReference type="SAM" id="MobiDB-lite"/>
    </source>
</evidence>
<sequence>MDIKTGNGMGIKPKGIAWKPNYGMSLPKYNGMGLKNSKGMGLSQDNNYFKFNEFERKRRYFKMGSGIPSEPKPRAAPKPKPKPVAPPPKKQPQPKPEPAAKVEAPQQTTKFNARQKWGAAAATIAAANTFSQGRKADVYVKSPSPVQTKPPSPTLEGDSTGSVMRTMTLFEQLLFV</sequence>
<dbReference type="Proteomes" id="UP001283361">
    <property type="component" value="Unassembled WGS sequence"/>
</dbReference>
<comment type="caution">
    <text evidence="2">The sequence shown here is derived from an EMBL/GenBank/DDBJ whole genome shotgun (WGS) entry which is preliminary data.</text>
</comment>
<evidence type="ECO:0000313" key="2">
    <source>
        <dbReference type="EMBL" id="KAK3742256.1"/>
    </source>
</evidence>
<feature type="region of interest" description="Disordered" evidence="1">
    <location>
        <begin position="62"/>
        <end position="115"/>
    </location>
</feature>
<proteinExistence type="predicted"/>
<evidence type="ECO:0000313" key="3">
    <source>
        <dbReference type="Proteomes" id="UP001283361"/>
    </source>
</evidence>
<organism evidence="2 3">
    <name type="scientific">Elysia crispata</name>
    <name type="common">lettuce slug</name>
    <dbReference type="NCBI Taxonomy" id="231223"/>
    <lineage>
        <taxon>Eukaryota</taxon>
        <taxon>Metazoa</taxon>
        <taxon>Spiralia</taxon>
        <taxon>Lophotrochozoa</taxon>
        <taxon>Mollusca</taxon>
        <taxon>Gastropoda</taxon>
        <taxon>Heterobranchia</taxon>
        <taxon>Euthyneura</taxon>
        <taxon>Panpulmonata</taxon>
        <taxon>Sacoglossa</taxon>
        <taxon>Placobranchoidea</taxon>
        <taxon>Plakobranchidae</taxon>
        <taxon>Elysia</taxon>
    </lineage>
</organism>
<protein>
    <submittedName>
        <fullName evidence="2">Uncharacterized protein</fullName>
    </submittedName>
</protein>
<dbReference type="EMBL" id="JAWDGP010006368">
    <property type="protein sequence ID" value="KAK3742256.1"/>
    <property type="molecule type" value="Genomic_DNA"/>
</dbReference>
<keyword evidence="3" id="KW-1185">Reference proteome</keyword>